<evidence type="ECO:0000256" key="3">
    <source>
        <dbReference type="ARBA" id="ARBA00022989"/>
    </source>
</evidence>
<dbReference type="Proteomes" id="UP001408356">
    <property type="component" value="Unassembled WGS sequence"/>
</dbReference>
<dbReference type="InterPro" id="IPR036259">
    <property type="entry name" value="MFS_trans_sf"/>
</dbReference>
<dbReference type="InterPro" id="IPR005828">
    <property type="entry name" value="MFS_sugar_transport-like"/>
</dbReference>
<dbReference type="SUPFAM" id="SSF103473">
    <property type="entry name" value="MFS general substrate transporter"/>
    <property type="match status" value="1"/>
</dbReference>
<evidence type="ECO:0000256" key="5">
    <source>
        <dbReference type="SAM" id="Phobius"/>
    </source>
</evidence>
<dbReference type="PROSITE" id="PS50850">
    <property type="entry name" value="MFS"/>
    <property type="match status" value="1"/>
</dbReference>
<reference evidence="7 8" key="1">
    <citation type="journal article" date="2024" name="J. Plant Pathol.">
        <title>Sequence and assembly of the genome of Seiridium unicorne, isolate CBS 538.82, causal agent of cypress canker disease.</title>
        <authorList>
            <person name="Scali E."/>
            <person name="Rocca G.D."/>
            <person name="Danti R."/>
            <person name="Garbelotto M."/>
            <person name="Barberini S."/>
            <person name="Baroncelli R."/>
            <person name="Emiliani G."/>
        </authorList>
    </citation>
    <scope>NUCLEOTIDE SEQUENCE [LARGE SCALE GENOMIC DNA]</scope>
    <source>
        <strain evidence="7 8">BM-138-508</strain>
    </source>
</reference>
<keyword evidence="4 5" id="KW-0472">Membrane</keyword>
<evidence type="ECO:0000313" key="7">
    <source>
        <dbReference type="EMBL" id="KAK9414177.1"/>
    </source>
</evidence>
<evidence type="ECO:0000259" key="6">
    <source>
        <dbReference type="PROSITE" id="PS50850"/>
    </source>
</evidence>
<evidence type="ECO:0000313" key="8">
    <source>
        <dbReference type="Proteomes" id="UP001408356"/>
    </source>
</evidence>
<feature type="domain" description="Major facilitator superfamily (MFS) profile" evidence="6">
    <location>
        <begin position="111"/>
        <end position="222"/>
    </location>
</feature>
<evidence type="ECO:0000256" key="1">
    <source>
        <dbReference type="ARBA" id="ARBA00004141"/>
    </source>
</evidence>
<dbReference type="InterPro" id="IPR020846">
    <property type="entry name" value="MFS_dom"/>
</dbReference>
<protein>
    <recommendedName>
        <fullName evidence="6">Major facilitator superfamily (MFS) profile domain-containing protein</fullName>
    </recommendedName>
</protein>
<dbReference type="Gene3D" id="1.20.1250.20">
    <property type="entry name" value="MFS general substrate transporter like domains"/>
    <property type="match status" value="1"/>
</dbReference>
<name>A0ABR2UI33_9PEZI</name>
<gene>
    <name evidence="7" type="ORF">SUNI508_02276</name>
</gene>
<evidence type="ECO:0000256" key="4">
    <source>
        <dbReference type="ARBA" id="ARBA00023136"/>
    </source>
</evidence>
<keyword evidence="8" id="KW-1185">Reference proteome</keyword>
<dbReference type="PROSITE" id="PS00216">
    <property type="entry name" value="SUGAR_TRANSPORT_1"/>
    <property type="match status" value="1"/>
</dbReference>
<accession>A0ABR2UI33</accession>
<keyword evidence="3 5" id="KW-1133">Transmembrane helix</keyword>
<dbReference type="Pfam" id="PF00083">
    <property type="entry name" value="Sugar_tr"/>
    <property type="match status" value="1"/>
</dbReference>
<organism evidence="7 8">
    <name type="scientific">Seiridium unicorne</name>
    <dbReference type="NCBI Taxonomy" id="138068"/>
    <lineage>
        <taxon>Eukaryota</taxon>
        <taxon>Fungi</taxon>
        <taxon>Dikarya</taxon>
        <taxon>Ascomycota</taxon>
        <taxon>Pezizomycotina</taxon>
        <taxon>Sordariomycetes</taxon>
        <taxon>Xylariomycetidae</taxon>
        <taxon>Amphisphaeriales</taxon>
        <taxon>Sporocadaceae</taxon>
        <taxon>Seiridium</taxon>
    </lineage>
</organism>
<dbReference type="InterPro" id="IPR005829">
    <property type="entry name" value="Sugar_transporter_CS"/>
</dbReference>
<feature type="transmembrane region" description="Helical" evidence="5">
    <location>
        <begin position="182"/>
        <end position="199"/>
    </location>
</feature>
<feature type="transmembrane region" description="Helical" evidence="5">
    <location>
        <begin position="148"/>
        <end position="170"/>
    </location>
</feature>
<proteinExistence type="predicted"/>
<comment type="caution">
    <text evidence="7">The sequence shown here is derived from an EMBL/GenBank/DDBJ whole genome shotgun (WGS) entry which is preliminary data.</text>
</comment>
<dbReference type="EMBL" id="JARVKF010000429">
    <property type="protein sequence ID" value="KAK9414177.1"/>
    <property type="molecule type" value="Genomic_DNA"/>
</dbReference>
<comment type="subcellular location">
    <subcellularLocation>
        <location evidence="1">Membrane</location>
        <topology evidence="1">Multi-pass membrane protein</topology>
    </subcellularLocation>
</comment>
<sequence length="222" mass="24526">MDFIRQRRVQARADNRDARLENVLSNLRDEDLPGDAEAFYDKHLKMVEYDRLLRAARVAKNPATYEDISRGYTQHIPGLVELSGEEKDALVKQRDSAFPEPGMFIGQVQSSINNASLFAENLSIDITVTNTEISPMSEQQHDPNGAEWILGAMNATPFFAAALIGCWMALPLSDRFGRKGSMQGAAILVLITSALMAGVPRMSTSVLKWAIVISLRLFNGIG</sequence>
<keyword evidence="2 5" id="KW-0812">Transmembrane</keyword>
<evidence type="ECO:0000256" key="2">
    <source>
        <dbReference type="ARBA" id="ARBA00022692"/>
    </source>
</evidence>